<dbReference type="Pfam" id="PF00873">
    <property type="entry name" value="ACR_tran"/>
    <property type="match status" value="1"/>
</dbReference>
<evidence type="ECO:0000313" key="3">
    <source>
        <dbReference type="Proteomes" id="UP000823860"/>
    </source>
</evidence>
<feature type="transmembrane region" description="Helical" evidence="1">
    <location>
        <begin position="890"/>
        <end position="909"/>
    </location>
</feature>
<dbReference type="GO" id="GO:0005886">
    <property type="term" value="C:plasma membrane"/>
    <property type="evidence" value="ECO:0007669"/>
    <property type="project" value="TreeGrafter"/>
</dbReference>
<dbReference type="InterPro" id="IPR001036">
    <property type="entry name" value="Acrflvin-R"/>
</dbReference>
<proteinExistence type="predicted"/>
<dbReference type="Proteomes" id="UP000823860">
    <property type="component" value="Unassembled WGS sequence"/>
</dbReference>
<evidence type="ECO:0000256" key="1">
    <source>
        <dbReference type="SAM" id="Phobius"/>
    </source>
</evidence>
<gene>
    <name evidence="2" type="ORF">H9785_07195</name>
</gene>
<dbReference type="Gene3D" id="3.30.2090.10">
    <property type="entry name" value="Multidrug efflux transporter AcrB TolC docking domain, DN and DC subdomains"/>
    <property type="match status" value="2"/>
</dbReference>
<dbReference type="InterPro" id="IPR027463">
    <property type="entry name" value="AcrB_DN_DC_subdom"/>
</dbReference>
<dbReference type="SUPFAM" id="SSF82693">
    <property type="entry name" value="Multidrug efflux transporter AcrB pore domain, PN1, PN2, PC1 and PC2 subdomains"/>
    <property type="match status" value="2"/>
</dbReference>
<feature type="transmembrane region" description="Helical" evidence="1">
    <location>
        <begin position="992"/>
        <end position="1008"/>
    </location>
</feature>
<dbReference type="EMBL" id="DWZE01000083">
    <property type="protein sequence ID" value="HJA83735.1"/>
    <property type="molecule type" value="Genomic_DNA"/>
</dbReference>
<dbReference type="Gene3D" id="3.30.70.1320">
    <property type="entry name" value="Multidrug efflux transporter AcrB pore domain like"/>
    <property type="match status" value="1"/>
</dbReference>
<feature type="transmembrane region" description="Helical" evidence="1">
    <location>
        <begin position="336"/>
        <end position="355"/>
    </location>
</feature>
<sequence length="1051" mass="116461">MKHLPEFFLRRPTLFWSFMVFILLAGVFAYIQMPKLEDPAVAVKQAMVAVVWPGADAHQVELQVAQPVEDALRTLPDVKKIKTECHDGTALFTVEFEMSVSMADLEQHFDLLRRKAGDVASSLPQGCYAPVVIDDMMDVYGIFYALTGDGYTYPELDRYAKLIRRELLAIKGVKRVNIAGGRDEVINIILNKEDIARNGMLPTQVMMALQQAGKTVNAGAYGTDGDRLQVRVSGMMQDEDDVRNLLIRTLDGQQLRLGDIARVERTYAEPQRNGFFVDGQPALAICLAMESDAIVPDVGRLVSARLEEVMRQMPAGIEIEPIFYQPEKVDQAINSFMWNLVESVAIVILVLVFTMGFRSGAIIGFGLVLTIAVSFPILLLCGTTLQRISLGAFIVAMGMLVDNAIVIMDGILIDKKRGYGPKTYLFRIGRNTALPLLGATVIAASTFLCIYLSPGSTGEYAGDLFLVLCVSLLASWVLALVQVPACAKAWLPLRERPVAGKKDNGVLNSPVHRFVRRTIALLIGHKRLTIGVAVCVLALCIWGMTRVKNVFFPDFDYKQFVVEYYLPPQSSPDRVRHDLLEMSDLLRRNPAVERVAASMGSAPAHYCLVRPMTSGGDCYGELMIDCKDYDAVMEQIPGIRRLLREKYPDAYIRIRKYNFSISTSHTVEVEFTGPDPAVLRDLSRQAEDVMRRCPYVNPYSVENNWKPRVKTLLVDYVRPDALRAGIERGDVANALLAATDGMTVGALHEGDRRLLLNLQVRNADGSRIADLGEAPVWSTLNLRVTDEDLQGLATGSKTADEVQDDLYKSLPLGSVAEGIRLGWDEHTVLRVNGQRAIEAECDPNTELYEGTPAKVLAAIRDEIEAIPLPPGYHRRWVGEQELQGEAIGGLLKFIPLTMLIVLSILLLLFNDWREVILILVCFPFVFCGIVPALLAFRQPLTFMAIVGMQGLVGMMVKNAIVLVDEINRLCREEHRHPYHAVLEATVSRVRPVLMASLTTIVGMIPLLGDPMYGSMAITIMGGLTVGTLITLVLLPLFYTALFHVKQPETGK</sequence>
<keyword evidence="1" id="KW-0472">Membrane</keyword>
<feature type="transmembrane region" description="Helical" evidence="1">
    <location>
        <begin position="391"/>
        <end position="412"/>
    </location>
</feature>
<comment type="caution">
    <text evidence="2">The sequence shown here is derived from an EMBL/GenBank/DDBJ whole genome shotgun (WGS) entry which is preliminary data.</text>
</comment>
<dbReference type="AlphaFoldDB" id="A0A9D2KUI3"/>
<evidence type="ECO:0000313" key="2">
    <source>
        <dbReference type="EMBL" id="HJA83735.1"/>
    </source>
</evidence>
<feature type="transmembrane region" description="Helical" evidence="1">
    <location>
        <begin position="433"/>
        <end position="453"/>
    </location>
</feature>
<keyword evidence="1" id="KW-1133">Transmembrane helix</keyword>
<dbReference type="PRINTS" id="PR00702">
    <property type="entry name" value="ACRIFLAVINRP"/>
</dbReference>
<dbReference type="PANTHER" id="PTHR32063">
    <property type="match status" value="1"/>
</dbReference>
<dbReference type="Gene3D" id="3.30.70.1440">
    <property type="entry name" value="Multidrug efflux transporter AcrB pore domain"/>
    <property type="match status" value="1"/>
</dbReference>
<name>A0A9D2KUI3_9BACE</name>
<organism evidence="2 3">
    <name type="scientific">Candidatus Bacteroides intestinavium</name>
    <dbReference type="NCBI Taxonomy" id="2838469"/>
    <lineage>
        <taxon>Bacteria</taxon>
        <taxon>Pseudomonadati</taxon>
        <taxon>Bacteroidota</taxon>
        <taxon>Bacteroidia</taxon>
        <taxon>Bacteroidales</taxon>
        <taxon>Bacteroidaceae</taxon>
        <taxon>Bacteroides</taxon>
    </lineage>
</organism>
<dbReference type="SUPFAM" id="SSF82714">
    <property type="entry name" value="Multidrug efflux transporter AcrB TolC docking domain, DN and DC subdomains"/>
    <property type="match status" value="1"/>
</dbReference>
<dbReference type="GO" id="GO:0042910">
    <property type="term" value="F:xenobiotic transmembrane transporter activity"/>
    <property type="evidence" value="ECO:0007669"/>
    <property type="project" value="TreeGrafter"/>
</dbReference>
<feature type="transmembrane region" description="Helical" evidence="1">
    <location>
        <begin position="916"/>
        <end position="936"/>
    </location>
</feature>
<feature type="transmembrane region" description="Helical" evidence="1">
    <location>
        <begin position="362"/>
        <end position="385"/>
    </location>
</feature>
<dbReference type="Gene3D" id="1.20.1640.10">
    <property type="entry name" value="Multidrug efflux transporter AcrB transmembrane domain"/>
    <property type="match status" value="2"/>
</dbReference>
<protein>
    <submittedName>
        <fullName evidence="2">Efflux RND transporter permease subunit</fullName>
    </submittedName>
</protein>
<dbReference type="Gene3D" id="3.30.70.1430">
    <property type="entry name" value="Multidrug efflux transporter AcrB pore domain"/>
    <property type="match status" value="2"/>
</dbReference>
<feature type="transmembrane region" description="Helical" evidence="1">
    <location>
        <begin position="465"/>
        <end position="487"/>
    </location>
</feature>
<dbReference type="SUPFAM" id="SSF82866">
    <property type="entry name" value="Multidrug efflux transporter AcrB transmembrane domain"/>
    <property type="match status" value="2"/>
</dbReference>
<reference evidence="2" key="2">
    <citation type="submission" date="2021-04" db="EMBL/GenBank/DDBJ databases">
        <authorList>
            <person name="Gilroy R."/>
        </authorList>
    </citation>
    <scope>NUCLEOTIDE SEQUENCE</scope>
    <source>
        <strain evidence="2">ChiHecec1B25-7008</strain>
    </source>
</reference>
<dbReference type="PANTHER" id="PTHR32063:SF18">
    <property type="entry name" value="CATION EFFLUX SYSTEM PROTEIN"/>
    <property type="match status" value="1"/>
</dbReference>
<keyword evidence="1" id="KW-0812">Transmembrane</keyword>
<feature type="transmembrane region" description="Helical" evidence="1">
    <location>
        <begin position="942"/>
        <end position="963"/>
    </location>
</feature>
<accession>A0A9D2KUI3</accession>
<reference evidence="2" key="1">
    <citation type="journal article" date="2021" name="PeerJ">
        <title>Extensive microbial diversity within the chicken gut microbiome revealed by metagenomics and culture.</title>
        <authorList>
            <person name="Gilroy R."/>
            <person name="Ravi A."/>
            <person name="Getino M."/>
            <person name="Pursley I."/>
            <person name="Horton D.L."/>
            <person name="Alikhan N.F."/>
            <person name="Baker D."/>
            <person name="Gharbi K."/>
            <person name="Hall N."/>
            <person name="Watson M."/>
            <person name="Adriaenssens E.M."/>
            <person name="Foster-Nyarko E."/>
            <person name="Jarju S."/>
            <person name="Secka A."/>
            <person name="Antonio M."/>
            <person name="Oren A."/>
            <person name="Chaudhuri R.R."/>
            <person name="La Ragione R."/>
            <person name="Hildebrand F."/>
            <person name="Pallen M.J."/>
        </authorList>
    </citation>
    <scope>NUCLEOTIDE SEQUENCE</scope>
    <source>
        <strain evidence="2">ChiHecec1B25-7008</strain>
    </source>
</reference>
<feature type="transmembrane region" description="Helical" evidence="1">
    <location>
        <begin position="528"/>
        <end position="545"/>
    </location>
</feature>
<feature type="transmembrane region" description="Helical" evidence="1">
    <location>
        <begin position="1014"/>
        <end position="1041"/>
    </location>
</feature>